<dbReference type="PANTHER" id="PTHR43000">
    <property type="entry name" value="DTDP-D-GLUCOSE 4,6-DEHYDRATASE-RELATED"/>
    <property type="match status" value="1"/>
</dbReference>
<protein>
    <submittedName>
        <fullName evidence="3">SDR family oxidoreductase</fullName>
    </submittedName>
</protein>
<dbReference type="Proteomes" id="UP000886111">
    <property type="component" value="Unassembled WGS sequence"/>
</dbReference>
<comment type="caution">
    <text evidence="3">The sequence shown here is derived from an EMBL/GenBank/DDBJ whole genome shotgun (WGS) entry which is preliminary data.</text>
</comment>
<evidence type="ECO:0000256" key="1">
    <source>
        <dbReference type="ARBA" id="ARBA00007637"/>
    </source>
</evidence>
<dbReference type="PROSITE" id="PS51257">
    <property type="entry name" value="PROKAR_LIPOPROTEIN"/>
    <property type="match status" value="1"/>
</dbReference>
<dbReference type="EMBL" id="DRTD01000220">
    <property type="protein sequence ID" value="HHE54735.1"/>
    <property type="molecule type" value="Genomic_DNA"/>
</dbReference>
<evidence type="ECO:0000259" key="2">
    <source>
        <dbReference type="Pfam" id="PF01370"/>
    </source>
</evidence>
<gene>
    <name evidence="3" type="ORF">ENL21_03055</name>
</gene>
<dbReference type="Gene3D" id="3.40.50.720">
    <property type="entry name" value="NAD(P)-binding Rossmann-like Domain"/>
    <property type="match status" value="1"/>
</dbReference>
<comment type="similarity">
    <text evidence="1">Belongs to the NAD(P)-dependent epimerase/dehydratase family.</text>
</comment>
<evidence type="ECO:0000313" key="3">
    <source>
        <dbReference type="EMBL" id="HHE54735.1"/>
    </source>
</evidence>
<dbReference type="InterPro" id="IPR036291">
    <property type="entry name" value="NAD(P)-bd_dom_sf"/>
</dbReference>
<dbReference type="Pfam" id="PF01370">
    <property type="entry name" value="Epimerase"/>
    <property type="match status" value="1"/>
</dbReference>
<dbReference type="CDD" id="cd05265">
    <property type="entry name" value="SDR_a1"/>
    <property type="match status" value="1"/>
</dbReference>
<accession>A0A7V5H2V1</accession>
<reference evidence="3" key="1">
    <citation type="journal article" date="2020" name="mSystems">
        <title>Genome- and Community-Level Interaction Insights into Carbon Utilization and Element Cycling Functions of Hydrothermarchaeota in Hydrothermal Sediment.</title>
        <authorList>
            <person name="Zhou Z."/>
            <person name="Liu Y."/>
            <person name="Xu W."/>
            <person name="Pan J."/>
            <person name="Luo Z.H."/>
            <person name="Li M."/>
        </authorList>
    </citation>
    <scope>NUCLEOTIDE SEQUENCE [LARGE SCALE GENOMIC DNA]</scope>
    <source>
        <strain evidence="3">HyVt-76</strain>
    </source>
</reference>
<dbReference type="AlphaFoldDB" id="A0A7V5H2V1"/>
<organism evidence="3">
    <name type="scientific">Caldithrix abyssi</name>
    <dbReference type="NCBI Taxonomy" id="187145"/>
    <lineage>
        <taxon>Bacteria</taxon>
        <taxon>Pseudomonadati</taxon>
        <taxon>Calditrichota</taxon>
        <taxon>Calditrichia</taxon>
        <taxon>Calditrichales</taxon>
        <taxon>Calditrichaceae</taxon>
        <taxon>Caldithrix</taxon>
    </lineage>
</organism>
<feature type="non-terminal residue" evidence="3">
    <location>
        <position position="254"/>
    </location>
</feature>
<feature type="domain" description="NAD-dependent epimerase/dehydratase" evidence="2">
    <location>
        <begin position="5"/>
        <end position="212"/>
    </location>
</feature>
<name>A0A7V5H2V1_CALAY</name>
<proteinExistence type="inferred from homology"/>
<sequence length="254" mass="28755">MALKILFIGGTGIISSACAQLTVEKGHELYLLTRGKSERSVPEGAKLIKADVNDSQEIKQLFARHTWDVVVDFIAYTPQQVKRDVQLFNGKTAQYIFISSASAYQKPPEHWPITEDTPLKNPFWQYSQNKIQCEDILMRAYREQDFPVTIVRPSHTYDARTIPLKGGYTNILRLKQGRPIILHGDGTSLWTLTHHLDFARGFVGLLGLPQAIGQVFHITSDEIMSWNQITEILVKAFAVPLNVVHIPSEILARY</sequence>
<dbReference type="InterPro" id="IPR001509">
    <property type="entry name" value="Epimerase_deHydtase"/>
</dbReference>
<dbReference type="SUPFAM" id="SSF51735">
    <property type="entry name" value="NAD(P)-binding Rossmann-fold domains"/>
    <property type="match status" value="1"/>
</dbReference>